<feature type="transmembrane region" description="Helical" evidence="1">
    <location>
        <begin position="16"/>
        <end position="42"/>
    </location>
</feature>
<feature type="transmembrane region" description="Helical" evidence="1">
    <location>
        <begin position="107"/>
        <end position="125"/>
    </location>
</feature>
<evidence type="ECO:0000313" key="3">
    <source>
        <dbReference type="Proteomes" id="UP000279995"/>
    </source>
</evidence>
<proteinExistence type="predicted"/>
<dbReference type="InterPro" id="IPR021306">
    <property type="entry name" value="DUF2878"/>
</dbReference>
<dbReference type="EMBL" id="CP033066">
    <property type="protein sequence ID" value="AYM88700.1"/>
    <property type="molecule type" value="Genomic_DNA"/>
</dbReference>
<dbReference type="Pfam" id="PF11086">
    <property type="entry name" value="DUF2878"/>
    <property type="match status" value="1"/>
</dbReference>
<feature type="transmembrane region" description="Helical" evidence="1">
    <location>
        <begin position="79"/>
        <end position="100"/>
    </location>
</feature>
<dbReference type="Proteomes" id="UP000279995">
    <property type="component" value="Chromosome II"/>
</dbReference>
<evidence type="ECO:0000313" key="2">
    <source>
        <dbReference type="EMBL" id="AYM88700.1"/>
    </source>
</evidence>
<keyword evidence="1" id="KW-0812">Transmembrane</keyword>
<evidence type="ECO:0000256" key="1">
    <source>
        <dbReference type="SAM" id="Phobius"/>
    </source>
</evidence>
<dbReference type="AlphaFoldDB" id="A0AAD0U2N5"/>
<name>A0AAD0U2N5_9GAMM</name>
<keyword evidence="1" id="KW-1133">Transmembrane helix</keyword>
<organism evidence="2 3">
    <name type="scientific">Pseudoalteromonas agarivorans</name>
    <dbReference type="NCBI Taxonomy" id="176102"/>
    <lineage>
        <taxon>Bacteria</taxon>
        <taxon>Pseudomonadati</taxon>
        <taxon>Pseudomonadota</taxon>
        <taxon>Gammaproteobacteria</taxon>
        <taxon>Alteromonadales</taxon>
        <taxon>Pseudoalteromonadaceae</taxon>
        <taxon>Pseudoalteromonas</taxon>
    </lineage>
</organism>
<accession>A0AAD0U2N5</accession>
<protein>
    <submittedName>
        <fullName evidence="2">DUF2878 domain-containing protein</fullName>
    </submittedName>
</protein>
<reference evidence="2 3" key="1">
    <citation type="submission" date="2018-10" db="EMBL/GenBank/DDBJ databases">
        <title>Complete Genome Sequence and Transcriptomic Profiles of a Marine Bacterium, Pseudoalteromonas agarivorans Hao 2018.</title>
        <authorList>
            <person name="Hao L."/>
        </authorList>
    </citation>
    <scope>NUCLEOTIDE SEQUENCE [LARGE SCALE GENOMIC DNA]</scope>
    <source>
        <strain evidence="2 3">Hao 2018</strain>
    </source>
</reference>
<gene>
    <name evidence="2" type="ORF">D9T18_18645</name>
</gene>
<dbReference type="RefSeq" id="WP_029774497.1">
    <property type="nucleotide sequence ID" value="NZ_CP033066.1"/>
</dbReference>
<keyword evidence="1" id="KW-0472">Membrane</keyword>
<feature type="transmembrane region" description="Helical" evidence="1">
    <location>
        <begin position="137"/>
        <end position="157"/>
    </location>
</feature>
<sequence>MTKLPLIINFVLFQTVWFLSLFLEAQSVLYTSGIVVLMFVLSKQHKLDALLLVKALPIALLCEYLAVQLNLLEFKVSPFPLWLALLWAALLLCLNTSMAFITNLKLWQAYLVCLAFAPISYYSGAQFGVLSIYSPVWMFWLLYGALWAAAFTLILIINQKIKAIINFSKQ</sequence>
<feature type="transmembrane region" description="Helical" evidence="1">
    <location>
        <begin position="49"/>
        <end position="67"/>
    </location>
</feature>